<feature type="domain" description="PucR C-terminal helix-turn-helix" evidence="2">
    <location>
        <begin position="301"/>
        <end position="358"/>
    </location>
</feature>
<protein>
    <submittedName>
        <fullName evidence="3">Sugar diacid recognition protein</fullName>
    </submittedName>
</protein>
<keyword evidence="4" id="KW-1185">Reference proteome</keyword>
<evidence type="ECO:0000259" key="2">
    <source>
        <dbReference type="Pfam" id="PF13556"/>
    </source>
</evidence>
<evidence type="ECO:0000259" key="1">
    <source>
        <dbReference type="Pfam" id="PF05651"/>
    </source>
</evidence>
<gene>
    <name evidence="3" type="ORF">HGG79_00065</name>
</gene>
<dbReference type="PANTHER" id="PTHR33744:SF15">
    <property type="entry name" value="CARBOHYDRATE DIACID REGULATOR"/>
    <property type="match status" value="1"/>
</dbReference>
<dbReference type="InterPro" id="IPR025736">
    <property type="entry name" value="PucR_C-HTH_dom"/>
</dbReference>
<dbReference type="Pfam" id="PF13556">
    <property type="entry name" value="HTH_30"/>
    <property type="match status" value="1"/>
</dbReference>
<dbReference type="Gene3D" id="1.10.10.2840">
    <property type="entry name" value="PucR C-terminal helix-turn-helix domain"/>
    <property type="match status" value="1"/>
</dbReference>
<dbReference type="InterPro" id="IPR051448">
    <property type="entry name" value="CdaR-like_regulators"/>
</dbReference>
<dbReference type="EMBL" id="JAAZWO010000001">
    <property type="protein sequence ID" value="MBC2396182.1"/>
    <property type="molecule type" value="Genomic_DNA"/>
</dbReference>
<dbReference type="InterPro" id="IPR008599">
    <property type="entry name" value="Diacid_rec"/>
</dbReference>
<feature type="domain" description="Putative sugar diacid recognition" evidence="1">
    <location>
        <begin position="13"/>
        <end position="142"/>
    </location>
</feature>
<sequence length="367" mass="42043">MSKISESIKEEFLTDQLAYDIVNKMMDVIPYNVNIMNSKGVIIGSGDSSRIGKTHEGAVKAISLKKLIEIHKDKGDARRGVNMPIYFKDKVVGVIGISGDPNIVKQFASIVNVTATLLINQEYMFSKQRSREHVKNEFLYQWAFSKDTYDEDFIKRASDLNIDLSLPRRAVVISSKNLKNVSIDSLRIYINQEEYILKINTEDVVLLLKDDKTLNYRIKEIHKEKFLENSTIGVGTENKIISKSIEEALKCVEINKKLDFSMDLSEYSQIIPIDALSNVSYKEKYLEIIKTLQQKGKDSGLIETLMYFIKNNGEINLIAKDLHIHRNSLNYRIKKIEALTGKNLRKYTDLLELFTALVVFKLNKSND</sequence>
<dbReference type="PANTHER" id="PTHR33744">
    <property type="entry name" value="CARBOHYDRATE DIACID REGULATOR"/>
    <property type="match status" value="1"/>
</dbReference>
<comment type="caution">
    <text evidence="3">The sequence shown here is derived from an EMBL/GenBank/DDBJ whole genome shotgun (WGS) entry which is preliminary data.</text>
</comment>
<evidence type="ECO:0000313" key="3">
    <source>
        <dbReference type="EMBL" id="MBC2396182.1"/>
    </source>
</evidence>
<evidence type="ECO:0000313" key="4">
    <source>
        <dbReference type="Proteomes" id="UP000563151"/>
    </source>
</evidence>
<reference evidence="3 4" key="1">
    <citation type="submission" date="2020-04" db="EMBL/GenBank/DDBJ databases">
        <title>Genomic insights into acetone-butanol-ethanol (ABE) fermentation by sequencing solventogenic clostridia strains.</title>
        <authorList>
            <person name="Brown S."/>
        </authorList>
    </citation>
    <scope>NUCLEOTIDE SEQUENCE [LARGE SCALE GENOMIC DNA]</scope>
    <source>
        <strain evidence="3 4">DJ011</strain>
    </source>
</reference>
<name>A0A923E4A0_CLOTT</name>
<accession>A0A923E4A0</accession>
<dbReference type="Pfam" id="PF05651">
    <property type="entry name" value="Diacid_rec"/>
    <property type="match status" value="1"/>
</dbReference>
<dbReference type="RefSeq" id="WP_051593418.1">
    <property type="nucleotide sequence ID" value="NZ_JAAZWO010000001.1"/>
</dbReference>
<dbReference type="AlphaFoldDB" id="A0A923E4A0"/>
<proteinExistence type="predicted"/>
<dbReference type="Proteomes" id="UP000563151">
    <property type="component" value="Unassembled WGS sequence"/>
</dbReference>
<organism evidence="3 4">
    <name type="scientific">Clostridium tetanomorphum</name>
    <dbReference type="NCBI Taxonomy" id="1553"/>
    <lineage>
        <taxon>Bacteria</taxon>
        <taxon>Bacillati</taxon>
        <taxon>Bacillota</taxon>
        <taxon>Clostridia</taxon>
        <taxon>Eubacteriales</taxon>
        <taxon>Clostridiaceae</taxon>
        <taxon>Clostridium</taxon>
    </lineage>
</organism>
<dbReference type="InterPro" id="IPR042070">
    <property type="entry name" value="PucR_C-HTH_sf"/>
</dbReference>